<dbReference type="PROSITE" id="PS50125">
    <property type="entry name" value="GUANYLATE_CYCLASE_2"/>
    <property type="match status" value="1"/>
</dbReference>
<feature type="domain" description="Guanylate cyclase" evidence="1">
    <location>
        <begin position="64"/>
        <end position="185"/>
    </location>
</feature>
<reference evidence="2 3" key="1">
    <citation type="submission" date="2024-09" db="EMBL/GenBank/DDBJ databases">
        <authorList>
            <person name="Sun Q."/>
            <person name="Mori K."/>
        </authorList>
    </citation>
    <scope>NUCLEOTIDE SEQUENCE [LARGE SCALE GENOMIC DNA]</scope>
    <source>
        <strain evidence="2 3">JCM 13852</strain>
    </source>
</reference>
<keyword evidence="3" id="KW-1185">Reference proteome</keyword>
<dbReference type="InterPro" id="IPR045431">
    <property type="entry name" value="EAD2"/>
</dbReference>
<evidence type="ECO:0000313" key="2">
    <source>
        <dbReference type="EMBL" id="MFB9685985.1"/>
    </source>
</evidence>
<protein>
    <recommendedName>
        <fullName evidence="1">Guanylate cyclase domain-containing protein</fullName>
    </recommendedName>
</protein>
<proteinExistence type="predicted"/>
<dbReference type="Gene3D" id="3.30.70.1230">
    <property type="entry name" value="Nucleotide cyclase"/>
    <property type="match status" value="1"/>
</dbReference>
<accession>A0ABV5U3N0</accession>
<dbReference type="EMBL" id="JBHMBK010000012">
    <property type="protein sequence ID" value="MFB9685985.1"/>
    <property type="molecule type" value="Genomic_DNA"/>
</dbReference>
<sequence>MTEPHDPIRDLVQRAHEQDTDRVEFDPHAGLADLQRRQLVDHDPAPRGDPGRGVHSYAAAHHKTIMAVDIAGYNDPRRTMAHRLVIHDGFWKIMRTAFADAGIPWDALFRENTGDGVMIHLPTEVAKADLVAELPERMLAELRRYNEVHAAEANVRLRMALHAGEVYQGSHGTISDATSHAFRLLDAPEVKVALKESKAVLALVVSNTFYQDVVRADPAADTLPYRRIPIENKETKTEAWLRLLGAANDVPVSVSNRGDRVAFPALIDALLAVPCVRSPESRKLLLEMFPRREIADIVPYHAEDRLHVIALARACLRFDGGLVDLLNTVRAIEPESPQVIALAATIGKWVELHAPPTRGSAPPRLLGSSGAPPPTA</sequence>
<dbReference type="Pfam" id="PF19956">
    <property type="entry name" value="EAD2"/>
    <property type="match status" value="1"/>
</dbReference>
<dbReference type="Proteomes" id="UP001589535">
    <property type="component" value="Unassembled WGS sequence"/>
</dbReference>
<name>A0ABV5U3N0_9PSEU</name>
<dbReference type="RefSeq" id="WP_378194412.1">
    <property type="nucleotide sequence ID" value="NZ_JBHMBK010000012.1"/>
</dbReference>
<dbReference type="InterPro" id="IPR001054">
    <property type="entry name" value="A/G_cyclase"/>
</dbReference>
<organism evidence="2 3">
    <name type="scientific">Amycolatopsis plumensis</name>
    <dbReference type="NCBI Taxonomy" id="236508"/>
    <lineage>
        <taxon>Bacteria</taxon>
        <taxon>Bacillati</taxon>
        <taxon>Actinomycetota</taxon>
        <taxon>Actinomycetes</taxon>
        <taxon>Pseudonocardiales</taxon>
        <taxon>Pseudonocardiaceae</taxon>
        <taxon>Amycolatopsis</taxon>
    </lineage>
</organism>
<comment type="caution">
    <text evidence="2">The sequence shown here is derived from an EMBL/GenBank/DDBJ whole genome shotgun (WGS) entry which is preliminary data.</text>
</comment>
<dbReference type="InterPro" id="IPR029787">
    <property type="entry name" value="Nucleotide_cyclase"/>
</dbReference>
<evidence type="ECO:0000259" key="1">
    <source>
        <dbReference type="PROSITE" id="PS50125"/>
    </source>
</evidence>
<dbReference type="SUPFAM" id="SSF55073">
    <property type="entry name" value="Nucleotide cyclase"/>
    <property type="match status" value="1"/>
</dbReference>
<evidence type="ECO:0000313" key="3">
    <source>
        <dbReference type="Proteomes" id="UP001589535"/>
    </source>
</evidence>
<gene>
    <name evidence="2" type="ORF">ACFFTO_17450</name>
</gene>